<dbReference type="Proteomes" id="UP001487740">
    <property type="component" value="Unassembled WGS sequence"/>
</dbReference>
<dbReference type="InterPro" id="IPR036300">
    <property type="entry name" value="MIR_dom_sf"/>
</dbReference>
<accession>A0AAW0SUF0</accession>
<evidence type="ECO:0000256" key="1">
    <source>
        <dbReference type="ARBA" id="ARBA00004613"/>
    </source>
</evidence>
<reference evidence="6 7" key="1">
    <citation type="submission" date="2023-03" db="EMBL/GenBank/DDBJ databases">
        <title>High-quality genome of Scylla paramamosain provides insights in environmental adaptation.</title>
        <authorList>
            <person name="Zhang L."/>
        </authorList>
    </citation>
    <scope>NUCLEOTIDE SEQUENCE [LARGE SCALE GENOMIC DNA]</scope>
    <source>
        <strain evidence="6">LZ_2023a</strain>
        <tissue evidence="6">Muscle</tissue>
    </source>
</reference>
<sequence length="240" mass="26665">MVLLRNRDPPGRTTEEGAETPPTLYTMKLQGILCLFSLVACVCGRGVQHVTCGSVVKLYNTYYKVRLHSHDVKYGSGSGQQSVTGTPQQEDHNSNWLLKGTAKKSCKRGDPIVCGQAIRLEHLATHRNLHSHHFSSPLSDKQEISAFGEEGEGDSGDDWMVICDGEAWDRNQDVMLRHVDTDQYLGVTGQQYGRPIHGQNEVVGLSRPGVQAKWQTMEGVFINPSDASEDNRIFHDPSEF</sequence>
<feature type="compositionally biased region" description="Low complexity" evidence="4">
    <location>
        <begin position="79"/>
        <end position="88"/>
    </location>
</feature>
<dbReference type="EMBL" id="JARAKH010000044">
    <property type="protein sequence ID" value="KAK8378656.1"/>
    <property type="molecule type" value="Genomic_DNA"/>
</dbReference>
<dbReference type="AlphaFoldDB" id="A0AAW0SUF0"/>
<evidence type="ECO:0000256" key="4">
    <source>
        <dbReference type="SAM" id="MobiDB-lite"/>
    </source>
</evidence>
<evidence type="ECO:0000259" key="5">
    <source>
        <dbReference type="PROSITE" id="PS50919"/>
    </source>
</evidence>
<dbReference type="CDD" id="cd23293">
    <property type="entry name" value="beta-trefoil_MIR_SDF2_meta"/>
    <property type="match status" value="1"/>
</dbReference>
<dbReference type="PANTHER" id="PTHR46809">
    <property type="entry name" value="STROMAL CELL-DERIVED FACTOR 2-LIKE PROTEIN"/>
    <property type="match status" value="1"/>
</dbReference>
<organism evidence="6 7">
    <name type="scientific">Scylla paramamosain</name>
    <name type="common">Mud crab</name>
    <dbReference type="NCBI Taxonomy" id="85552"/>
    <lineage>
        <taxon>Eukaryota</taxon>
        <taxon>Metazoa</taxon>
        <taxon>Ecdysozoa</taxon>
        <taxon>Arthropoda</taxon>
        <taxon>Crustacea</taxon>
        <taxon>Multicrustacea</taxon>
        <taxon>Malacostraca</taxon>
        <taxon>Eumalacostraca</taxon>
        <taxon>Eucarida</taxon>
        <taxon>Decapoda</taxon>
        <taxon>Pleocyemata</taxon>
        <taxon>Brachyura</taxon>
        <taxon>Eubrachyura</taxon>
        <taxon>Portunoidea</taxon>
        <taxon>Portunidae</taxon>
        <taxon>Portuninae</taxon>
        <taxon>Scylla</taxon>
    </lineage>
</organism>
<evidence type="ECO:0000313" key="7">
    <source>
        <dbReference type="Proteomes" id="UP001487740"/>
    </source>
</evidence>
<feature type="domain" description="MIR" evidence="5">
    <location>
        <begin position="47"/>
        <end position="101"/>
    </location>
</feature>
<comment type="subcellular location">
    <subcellularLocation>
        <location evidence="1">Secreted</location>
    </subcellularLocation>
</comment>
<dbReference type="InterPro" id="IPR016093">
    <property type="entry name" value="MIR_motif"/>
</dbReference>
<dbReference type="PROSITE" id="PS50919">
    <property type="entry name" value="MIR"/>
    <property type="match status" value="2"/>
</dbReference>
<feature type="region of interest" description="Disordered" evidence="4">
    <location>
        <begin position="1"/>
        <end position="20"/>
    </location>
</feature>
<dbReference type="Gene3D" id="2.80.10.50">
    <property type="match status" value="1"/>
</dbReference>
<dbReference type="GO" id="GO:0032991">
    <property type="term" value="C:protein-containing complex"/>
    <property type="evidence" value="ECO:0007669"/>
    <property type="project" value="UniProtKB-ARBA"/>
</dbReference>
<dbReference type="PANTHER" id="PTHR46809:SF2">
    <property type="entry name" value="GH21273P"/>
    <property type="match status" value="1"/>
</dbReference>
<gene>
    <name evidence="6" type="ORF">O3P69_009386</name>
</gene>
<dbReference type="FunFam" id="2.80.10.50:FF:000023">
    <property type="entry name" value="Stromal cell-derived factor 2-like 1"/>
    <property type="match status" value="1"/>
</dbReference>
<dbReference type="GO" id="GO:0005783">
    <property type="term" value="C:endoplasmic reticulum"/>
    <property type="evidence" value="ECO:0007669"/>
    <property type="project" value="UniProtKB-ARBA"/>
</dbReference>
<keyword evidence="7" id="KW-1185">Reference proteome</keyword>
<keyword evidence="3" id="KW-0677">Repeat</keyword>
<proteinExistence type="predicted"/>
<keyword evidence="2" id="KW-0732">Signal</keyword>
<dbReference type="SUPFAM" id="SSF82109">
    <property type="entry name" value="MIR domain"/>
    <property type="match status" value="1"/>
</dbReference>
<name>A0AAW0SUF0_SCYPA</name>
<dbReference type="SMART" id="SM00472">
    <property type="entry name" value="MIR"/>
    <property type="match status" value="3"/>
</dbReference>
<dbReference type="GO" id="GO:0005576">
    <property type="term" value="C:extracellular region"/>
    <property type="evidence" value="ECO:0007669"/>
    <property type="project" value="UniProtKB-SubCell"/>
</dbReference>
<protein>
    <recommendedName>
        <fullName evidence="5">MIR domain-containing protein</fullName>
    </recommendedName>
</protein>
<evidence type="ECO:0000256" key="2">
    <source>
        <dbReference type="ARBA" id="ARBA00022729"/>
    </source>
</evidence>
<feature type="region of interest" description="Disordered" evidence="4">
    <location>
        <begin position="74"/>
        <end position="93"/>
    </location>
</feature>
<feature type="domain" description="MIR" evidence="5">
    <location>
        <begin position="109"/>
        <end position="164"/>
    </location>
</feature>
<dbReference type="Pfam" id="PF02815">
    <property type="entry name" value="MIR"/>
    <property type="match status" value="1"/>
</dbReference>
<evidence type="ECO:0000256" key="3">
    <source>
        <dbReference type="ARBA" id="ARBA00022737"/>
    </source>
</evidence>
<feature type="compositionally biased region" description="Basic and acidic residues" evidence="4">
    <location>
        <begin position="1"/>
        <end position="15"/>
    </location>
</feature>
<evidence type="ECO:0000313" key="6">
    <source>
        <dbReference type="EMBL" id="KAK8378656.1"/>
    </source>
</evidence>
<comment type="caution">
    <text evidence="6">The sequence shown here is derived from an EMBL/GenBank/DDBJ whole genome shotgun (WGS) entry which is preliminary data.</text>
</comment>